<evidence type="ECO:0000256" key="5">
    <source>
        <dbReference type="ARBA" id="ARBA00023136"/>
    </source>
</evidence>
<dbReference type="Proteomes" id="UP000318538">
    <property type="component" value="Chromosome"/>
</dbReference>
<dbReference type="SUPFAM" id="SSF103481">
    <property type="entry name" value="Multidrug resistance efflux transporter EmrE"/>
    <property type="match status" value="2"/>
</dbReference>
<keyword evidence="4 6" id="KW-1133">Transmembrane helix</keyword>
<feature type="transmembrane region" description="Helical" evidence="6">
    <location>
        <begin position="65"/>
        <end position="87"/>
    </location>
</feature>
<keyword evidence="9" id="KW-1185">Reference proteome</keyword>
<dbReference type="InterPro" id="IPR051258">
    <property type="entry name" value="Diverse_Substrate_Transporter"/>
</dbReference>
<feature type="transmembrane region" description="Helical" evidence="6">
    <location>
        <begin position="306"/>
        <end position="323"/>
    </location>
</feature>
<proteinExistence type="predicted"/>
<keyword evidence="3 6" id="KW-0812">Transmembrane</keyword>
<evidence type="ECO:0000256" key="6">
    <source>
        <dbReference type="SAM" id="Phobius"/>
    </source>
</evidence>
<feature type="transmembrane region" description="Helical" evidence="6">
    <location>
        <begin position="281"/>
        <end position="300"/>
    </location>
</feature>
<feature type="transmembrane region" description="Helical" evidence="6">
    <location>
        <begin position="37"/>
        <end position="59"/>
    </location>
</feature>
<keyword evidence="2" id="KW-1003">Cell membrane</keyword>
<protein>
    <submittedName>
        <fullName evidence="8">EamA-like transporter family protein</fullName>
    </submittedName>
</protein>
<dbReference type="InterPro" id="IPR000620">
    <property type="entry name" value="EamA_dom"/>
</dbReference>
<dbReference type="EMBL" id="CP036525">
    <property type="protein sequence ID" value="QDT04644.1"/>
    <property type="molecule type" value="Genomic_DNA"/>
</dbReference>
<feature type="transmembrane region" description="Helical" evidence="6">
    <location>
        <begin position="135"/>
        <end position="151"/>
    </location>
</feature>
<feature type="transmembrane region" description="Helical" evidence="6">
    <location>
        <begin position="158"/>
        <end position="175"/>
    </location>
</feature>
<evidence type="ECO:0000313" key="9">
    <source>
        <dbReference type="Proteomes" id="UP000318538"/>
    </source>
</evidence>
<feature type="transmembrane region" description="Helical" evidence="6">
    <location>
        <begin position="248"/>
        <end position="269"/>
    </location>
</feature>
<feature type="domain" description="EamA" evidence="7">
    <location>
        <begin position="36"/>
        <end position="173"/>
    </location>
</feature>
<dbReference type="KEGG" id="rlc:K227x_30370"/>
<comment type="subcellular location">
    <subcellularLocation>
        <location evidence="1">Cell membrane</location>
        <topology evidence="1">Multi-pass membrane protein</topology>
    </subcellularLocation>
</comment>
<evidence type="ECO:0000256" key="3">
    <source>
        <dbReference type="ARBA" id="ARBA00022692"/>
    </source>
</evidence>
<evidence type="ECO:0000256" key="4">
    <source>
        <dbReference type="ARBA" id="ARBA00022989"/>
    </source>
</evidence>
<reference evidence="8 9" key="1">
    <citation type="submission" date="2019-02" db="EMBL/GenBank/DDBJ databases">
        <title>Deep-cultivation of Planctomycetes and their phenomic and genomic characterization uncovers novel biology.</title>
        <authorList>
            <person name="Wiegand S."/>
            <person name="Jogler M."/>
            <person name="Boedeker C."/>
            <person name="Pinto D."/>
            <person name="Vollmers J."/>
            <person name="Rivas-Marin E."/>
            <person name="Kohn T."/>
            <person name="Peeters S.H."/>
            <person name="Heuer A."/>
            <person name="Rast P."/>
            <person name="Oberbeckmann S."/>
            <person name="Bunk B."/>
            <person name="Jeske O."/>
            <person name="Meyerdierks A."/>
            <person name="Storesund J.E."/>
            <person name="Kallscheuer N."/>
            <person name="Luecker S."/>
            <person name="Lage O.M."/>
            <person name="Pohl T."/>
            <person name="Merkel B.J."/>
            <person name="Hornburger P."/>
            <person name="Mueller R.-W."/>
            <person name="Bruemmer F."/>
            <person name="Labrenz M."/>
            <person name="Spormann A.M."/>
            <person name="Op den Camp H."/>
            <person name="Overmann J."/>
            <person name="Amann R."/>
            <person name="Jetten M.S.M."/>
            <person name="Mascher T."/>
            <person name="Medema M.H."/>
            <person name="Devos D.P."/>
            <person name="Kaster A.-K."/>
            <person name="Ovreas L."/>
            <person name="Rohde M."/>
            <person name="Galperin M.Y."/>
            <person name="Jogler C."/>
        </authorList>
    </citation>
    <scope>NUCLEOTIDE SEQUENCE [LARGE SCALE GENOMIC DNA]</scope>
    <source>
        <strain evidence="8 9">K22_7</strain>
    </source>
</reference>
<evidence type="ECO:0000256" key="2">
    <source>
        <dbReference type="ARBA" id="ARBA00022475"/>
    </source>
</evidence>
<feature type="transmembrane region" description="Helical" evidence="6">
    <location>
        <begin position="187"/>
        <end position="206"/>
    </location>
</feature>
<name>A0A517NBX9_9BACT</name>
<feature type="domain" description="EamA" evidence="7">
    <location>
        <begin position="187"/>
        <end position="322"/>
    </location>
</feature>
<feature type="transmembrane region" description="Helical" evidence="6">
    <location>
        <begin position="99"/>
        <end position="115"/>
    </location>
</feature>
<evidence type="ECO:0000256" key="1">
    <source>
        <dbReference type="ARBA" id="ARBA00004651"/>
    </source>
</evidence>
<dbReference type="GO" id="GO:0005886">
    <property type="term" value="C:plasma membrane"/>
    <property type="evidence" value="ECO:0007669"/>
    <property type="project" value="UniProtKB-SubCell"/>
</dbReference>
<dbReference type="InterPro" id="IPR037185">
    <property type="entry name" value="EmrE-like"/>
</dbReference>
<evidence type="ECO:0000259" key="7">
    <source>
        <dbReference type="Pfam" id="PF00892"/>
    </source>
</evidence>
<evidence type="ECO:0000313" key="8">
    <source>
        <dbReference type="EMBL" id="QDT04644.1"/>
    </source>
</evidence>
<dbReference type="PANTHER" id="PTHR42920:SF5">
    <property type="entry name" value="EAMA DOMAIN-CONTAINING PROTEIN"/>
    <property type="match status" value="1"/>
</dbReference>
<feature type="transmembrane region" description="Helical" evidence="6">
    <location>
        <begin position="218"/>
        <end position="236"/>
    </location>
</feature>
<sequence>MSCRLDKPIDERLPQPAIEPDIDIGIRQAADDRFRSGVTLAIAGTFLFALKSIFIKLAFAAGADATLLLTVRMVLAFPFYVVVLILLRRKSDCPPISRTDLLRSLMLGFLGYYLASYLDLSGLEYISAQMERLTLFTYPAMVAILAWLFLGEMIDRRIIAAIVFCYLGVYLMYGQERSLDGGQNVPKGVLLVIGAALSYSLYILFAKPTMQRIGSREFTSLAMIGSTFFVGVHFALTHQVSDAIGAAPIIYVYGAVLAFVCTVLPSFMINEAIVRIGATRTTVIGSVGPVLTMGLAIAVLGEPTSLQHLAGMGIAIAGVSLVAKK</sequence>
<dbReference type="Pfam" id="PF00892">
    <property type="entry name" value="EamA"/>
    <property type="match status" value="2"/>
</dbReference>
<keyword evidence="5 6" id="KW-0472">Membrane</keyword>
<dbReference type="AlphaFoldDB" id="A0A517NBX9"/>
<accession>A0A517NBX9</accession>
<organism evidence="8 9">
    <name type="scientific">Rubripirellula lacrimiformis</name>
    <dbReference type="NCBI Taxonomy" id="1930273"/>
    <lineage>
        <taxon>Bacteria</taxon>
        <taxon>Pseudomonadati</taxon>
        <taxon>Planctomycetota</taxon>
        <taxon>Planctomycetia</taxon>
        <taxon>Pirellulales</taxon>
        <taxon>Pirellulaceae</taxon>
        <taxon>Rubripirellula</taxon>
    </lineage>
</organism>
<dbReference type="PANTHER" id="PTHR42920">
    <property type="entry name" value="OS03G0707200 PROTEIN-RELATED"/>
    <property type="match status" value="1"/>
</dbReference>
<gene>
    <name evidence="8" type="ORF">K227x_30370</name>
</gene>